<sequence>MAKAPRTGGATRGLPEEIIFWEILTRLPPRSLLRCRDWRRGTSTRDFLLVHHGRQPRLPVVCSSGYGDDRHQYFFAFDHRAADARLQPVAHLEDSSCLEACCDGLLILSNHGATGTRYSVSNMATRQHAPLRQLSDFDLLGMYLHRATDEYRLLLQRTLTDLLPEDQVGCYIFALGSDQPPRYIGGAVAAESTYLQKPALVRDSLHWFPVHRQSDPQEYHAGSEVVIVFNTTSESFRKMRAPDVPGRSRIFEMDATLGIYSLDKAMKTVYIWVLQNYESEVWKWEYSIKLPAAEIERRFRWLDHNWTARVVSVEGEVLLLVSHGRWLFYINIDGKLVDNFHREGQRIYAWDLRLKQTLVRHNFFVALEGYAVNALPFV</sequence>
<comment type="caution">
    <text evidence="1">The sequence shown here is derived from an EMBL/GenBank/DDBJ whole genome shotgun (WGS) entry which is preliminary data.</text>
</comment>
<evidence type="ECO:0000313" key="1">
    <source>
        <dbReference type="EMBL" id="KAK1669605.1"/>
    </source>
</evidence>
<gene>
    <name evidence="1" type="ORF">QYE76_057764</name>
</gene>
<organism evidence="1 2">
    <name type="scientific">Lolium multiflorum</name>
    <name type="common">Italian ryegrass</name>
    <name type="synonym">Lolium perenne subsp. multiflorum</name>
    <dbReference type="NCBI Taxonomy" id="4521"/>
    <lineage>
        <taxon>Eukaryota</taxon>
        <taxon>Viridiplantae</taxon>
        <taxon>Streptophyta</taxon>
        <taxon>Embryophyta</taxon>
        <taxon>Tracheophyta</taxon>
        <taxon>Spermatophyta</taxon>
        <taxon>Magnoliopsida</taxon>
        <taxon>Liliopsida</taxon>
        <taxon>Poales</taxon>
        <taxon>Poaceae</taxon>
        <taxon>BOP clade</taxon>
        <taxon>Pooideae</taxon>
        <taxon>Poodae</taxon>
        <taxon>Poeae</taxon>
        <taxon>Poeae Chloroplast Group 2 (Poeae type)</taxon>
        <taxon>Loliodinae</taxon>
        <taxon>Loliinae</taxon>
        <taxon>Lolium</taxon>
    </lineage>
</organism>
<dbReference type="Proteomes" id="UP001231189">
    <property type="component" value="Unassembled WGS sequence"/>
</dbReference>
<dbReference type="AlphaFoldDB" id="A0AAD8T524"/>
<dbReference type="PANTHER" id="PTHR31672:SF2">
    <property type="entry name" value="F-BOX DOMAIN-CONTAINING PROTEIN"/>
    <property type="match status" value="1"/>
</dbReference>
<evidence type="ECO:0000313" key="2">
    <source>
        <dbReference type="Proteomes" id="UP001231189"/>
    </source>
</evidence>
<evidence type="ECO:0008006" key="3">
    <source>
        <dbReference type="Google" id="ProtNLM"/>
    </source>
</evidence>
<keyword evidence="2" id="KW-1185">Reference proteome</keyword>
<dbReference type="InterPro" id="IPR036047">
    <property type="entry name" value="F-box-like_dom_sf"/>
</dbReference>
<dbReference type="SUPFAM" id="SSF81383">
    <property type="entry name" value="F-box domain"/>
    <property type="match status" value="1"/>
</dbReference>
<name>A0AAD8T524_LOLMU</name>
<dbReference type="PANTHER" id="PTHR31672">
    <property type="entry name" value="BNACNNG10540D PROTEIN"/>
    <property type="match status" value="1"/>
</dbReference>
<protein>
    <recommendedName>
        <fullName evidence="3">F-box associated domain-containing protein</fullName>
    </recommendedName>
</protein>
<reference evidence="1" key="1">
    <citation type="submission" date="2023-07" db="EMBL/GenBank/DDBJ databases">
        <title>A chromosome-level genome assembly of Lolium multiflorum.</title>
        <authorList>
            <person name="Chen Y."/>
            <person name="Copetti D."/>
            <person name="Kolliker R."/>
            <person name="Studer B."/>
        </authorList>
    </citation>
    <scope>NUCLEOTIDE SEQUENCE</scope>
    <source>
        <strain evidence="1">02402/16</strain>
        <tissue evidence="1">Leaf</tissue>
    </source>
</reference>
<dbReference type="EMBL" id="JAUUTY010000003">
    <property type="protein sequence ID" value="KAK1669605.1"/>
    <property type="molecule type" value="Genomic_DNA"/>
</dbReference>
<dbReference type="InterPro" id="IPR050796">
    <property type="entry name" value="SCF_F-box_component"/>
</dbReference>
<accession>A0AAD8T524</accession>
<proteinExistence type="predicted"/>